<dbReference type="InterPro" id="IPR036894">
    <property type="entry name" value="YbaB-like_sf"/>
</dbReference>
<dbReference type="GO" id="GO:0003677">
    <property type="term" value="F:DNA binding"/>
    <property type="evidence" value="ECO:0007669"/>
    <property type="project" value="UniProtKB-UniRule"/>
</dbReference>
<dbReference type="InterPro" id="IPR004401">
    <property type="entry name" value="YbaB/EbfC"/>
</dbReference>
<dbReference type="PANTHER" id="PTHR33449">
    <property type="entry name" value="NUCLEOID-ASSOCIATED PROTEIN YBAB"/>
    <property type="match status" value="1"/>
</dbReference>
<dbReference type="GO" id="GO:0043590">
    <property type="term" value="C:bacterial nucleoid"/>
    <property type="evidence" value="ECO:0007669"/>
    <property type="project" value="UniProtKB-UniRule"/>
</dbReference>
<protein>
    <recommendedName>
        <fullName evidence="2">Nucleoid-associated protein SAMN05216474_2318</fullName>
    </recommendedName>
</protein>
<proteinExistence type="inferred from homology"/>
<dbReference type="GO" id="GO:0005829">
    <property type="term" value="C:cytosol"/>
    <property type="evidence" value="ECO:0007669"/>
    <property type="project" value="TreeGrafter"/>
</dbReference>
<gene>
    <name evidence="3" type="ORF">SAMN05216474_2318</name>
</gene>
<evidence type="ECO:0000256" key="1">
    <source>
        <dbReference type="ARBA" id="ARBA00023125"/>
    </source>
</evidence>
<dbReference type="SUPFAM" id="SSF82607">
    <property type="entry name" value="YbaB-like"/>
    <property type="match status" value="1"/>
</dbReference>
<sequence>MQLTHFSFQEEIIQTYNKAYDSNFKASLKNSKAAGSNKIFCLFSDKNYYIMFGGDMFGKLQEMQQMAEESKKKLDQISVQGEAGGNLVVVELTGNRTMKSLTINTQLDQMDKEDLEDLLTVAFNRALEAAEAVNQKEMQNSAKGLFPGL</sequence>
<keyword evidence="2" id="KW-0963">Cytoplasm</keyword>
<evidence type="ECO:0000256" key="2">
    <source>
        <dbReference type="HAMAP-Rule" id="MF_00274"/>
    </source>
</evidence>
<name>A0A1I7AQP1_9FLAO</name>
<comment type="subunit">
    <text evidence="2">Homodimer.</text>
</comment>
<dbReference type="Proteomes" id="UP000236454">
    <property type="component" value="Unassembled WGS sequence"/>
</dbReference>
<comment type="subcellular location">
    <subcellularLocation>
        <location evidence="2">Cytoplasm</location>
        <location evidence="2">Nucleoid</location>
    </subcellularLocation>
</comment>
<dbReference type="Gene3D" id="3.30.1310.10">
    <property type="entry name" value="Nucleoid-associated protein YbaB-like domain"/>
    <property type="match status" value="1"/>
</dbReference>
<evidence type="ECO:0000313" key="3">
    <source>
        <dbReference type="EMBL" id="SFT77269.1"/>
    </source>
</evidence>
<dbReference type="NCBIfam" id="TIGR00103">
    <property type="entry name" value="DNA_YbaB_EbfC"/>
    <property type="match status" value="1"/>
</dbReference>
<keyword evidence="4" id="KW-1185">Reference proteome</keyword>
<comment type="similarity">
    <text evidence="2">Belongs to the YbaB/EbfC family.</text>
</comment>
<dbReference type="STRING" id="477690.SAMN05216474_2318"/>
<dbReference type="Pfam" id="PF02575">
    <property type="entry name" value="YbaB_DNA_bd"/>
    <property type="match status" value="1"/>
</dbReference>
<evidence type="ECO:0000313" key="4">
    <source>
        <dbReference type="Proteomes" id="UP000236454"/>
    </source>
</evidence>
<keyword evidence="1 2" id="KW-0238">DNA-binding</keyword>
<dbReference type="EMBL" id="FPAS01000003">
    <property type="protein sequence ID" value="SFT77269.1"/>
    <property type="molecule type" value="Genomic_DNA"/>
</dbReference>
<reference evidence="3 4" key="1">
    <citation type="submission" date="2016-10" db="EMBL/GenBank/DDBJ databases">
        <authorList>
            <person name="de Groot N.N."/>
        </authorList>
    </citation>
    <scope>NUCLEOTIDE SEQUENCE [LARGE SCALE GENOMIC DNA]</scope>
    <source>
        <strain evidence="3 4">CGMCC 1.7005</strain>
    </source>
</reference>
<accession>A0A1I7AQP1</accession>
<dbReference type="AlphaFoldDB" id="A0A1I7AQP1"/>
<organism evidence="3 4">
    <name type="scientific">Lishizhenia tianjinensis</name>
    <dbReference type="NCBI Taxonomy" id="477690"/>
    <lineage>
        <taxon>Bacteria</taxon>
        <taxon>Pseudomonadati</taxon>
        <taxon>Bacteroidota</taxon>
        <taxon>Flavobacteriia</taxon>
        <taxon>Flavobacteriales</taxon>
        <taxon>Crocinitomicaceae</taxon>
        <taxon>Lishizhenia</taxon>
    </lineage>
</organism>
<dbReference type="HAMAP" id="MF_00274">
    <property type="entry name" value="DNA_YbaB_EbfC"/>
    <property type="match status" value="1"/>
</dbReference>
<comment type="function">
    <text evidence="2">Binds to DNA and alters its conformation. May be involved in regulation of gene expression, nucleoid organization and DNA protection.</text>
</comment>
<dbReference type="PANTHER" id="PTHR33449:SF1">
    <property type="entry name" value="NUCLEOID-ASSOCIATED PROTEIN YBAB"/>
    <property type="match status" value="1"/>
</dbReference>